<accession>A0A378N8Q6</accession>
<dbReference type="Proteomes" id="UP000254802">
    <property type="component" value="Unassembled WGS sequence"/>
</dbReference>
<dbReference type="Pfam" id="PF02554">
    <property type="entry name" value="CstA"/>
    <property type="match status" value="1"/>
</dbReference>
<feature type="domain" description="CstA N-terminal" evidence="1">
    <location>
        <begin position="1"/>
        <end position="37"/>
    </location>
</feature>
<dbReference type="GO" id="GO:0016020">
    <property type="term" value="C:membrane"/>
    <property type="evidence" value="ECO:0007669"/>
    <property type="project" value="InterPro"/>
</dbReference>
<sequence>MLWIVIGCIFAGAVHDYFCGMLSIRNGGATMPNLAGNSWVVQSSYSST</sequence>
<gene>
    <name evidence="2" type="ORF">NCTC10638_04023</name>
</gene>
<dbReference type="EMBL" id="UGPN01000002">
    <property type="protein sequence ID" value="STY64833.1"/>
    <property type="molecule type" value="Genomic_DNA"/>
</dbReference>
<name>A0A378N8Q6_MANHA</name>
<evidence type="ECO:0000313" key="2">
    <source>
        <dbReference type="EMBL" id="STY64833.1"/>
    </source>
</evidence>
<protein>
    <submittedName>
        <fullName evidence="2">Carbon starvation protein, predicted membrane protein</fullName>
    </submittedName>
</protein>
<dbReference type="GO" id="GO:0009267">
    <property type="term" value="P:cellular response to starvation"/>
    <property type="evidence" value="ECO:0007669"/>
    <property type="project" value="InterPro"/>
</dbReference>
<dbReference type="InterPro" id="IPR003706">
    <property type="entry name" value="CstA_N"/>
</dbReference>
<evidence type="ECO:0000259" key="1">
    <source>
        <dbReference type="Pfam" id="PF02554"/>
    </source>
</evidence>
<evidence type="ECO:0000313" key="3">
    <source>
        <dbReference type="Proteomes" id="UP000254802"/>
    </source>
</evidence>
<organism evidence="2 3">
    <name type="scientific">Mannheimia haemolytica</name>
    <name type="common">Pasteurella haemolytica</name>
    <dbReference type="NCBI Taxonomy" id="75985"/>
    <lineage>
        <taxon>Bacteria</taxon>
        <taxon>Pseudomonadati</taxon>
        <taxon>Pseudomonadota</taxon>
        <taxon>Gammaproteobacteria</taxon>
        <taxon>Pasteurellales</taxon>
        <taxon>Pasteurellaceae</taxon>
        <taxon>Mannheimia</taxon>
    </lineage>
</organism>
<dbReference type="AlphaFoldDB" id="A0A378N8Q6"/>
<reference evidence="2 3" key="1">
    <citation type="submission" date="2018-06" db="EMBL/GenBank/DDBJ databases">
        <authorList>
            <consortium name="Pathogen Informatics"/>
            <person name="Doyle S."/>
        </authorList>
    </citation>
    <scope>NUCLEOTIDE SEQUENCE [LARGE SCALE GENOMIC DNA]</scope>
    <source>
        <strain evidence="2 3">NCTC10638</strain>
    </source>
</reference>
<proteinExistence type="predicted"/>